<keyword evidence="1" id="KW-0472">Membrane</keyword>
<dbReference type="EnsemblPlants" id="TuG1812G0700003531.01.T01">
    <property type="protein sequence ID" value="TuG1812G0700003531.01.T01.cds341628"/>
    <property type="gene ID" value="TuG1812G0700003531.01"/>
</dbReference>
<keyword evidence="1" id="KW-1133">Transmembrane helix</keyword>
<evidence type="ECO:0000313" key="2">
    <source>
        <dbReference type="EnsemblPlants" id="TuG1812G0700003531.01.T01.cds341628"/>
    </source>
</evidence>
<protein>
    <recommendedName>
        <fullName evidence="4">Transmembrane protein</fullName>
    </recommendedName>
</protein>
<name>A0A8R7V8L0_TRIUA</name>
<dbReference type="Gramene" id="TuG1812G0700003531.01.T01">
    <property type="protein sequence ID" value="TuG1812G0700003531.01.T01.cds341628"/>
    <property type="gene ID" value="TuG1812G0700003531.01"/>
</dbReference>
<accession>A0A8R7V8L0</accession>
<organism evidence="2 3">
    <name type="scientific">Triticum urartu</name>
    <name type="common">Red wild einkorn</name>
    <name type="synonym">Crithodium urartu</name>
    <dbReference type="NCBI Taxonomy" id="4572"/>
    <lineage>
        <taxon>Eukaryota</taxon>
        <taxon>Viridiplantae</taxon>
        <taxon>Streptophyta</taxon>
        <taxon>Embryophyta</taxon>
        <taxon>Tracheophyta</taxon>
        <taxon>Spermatophyta</taxon>
        <taxon>Magnoliopsida</taxon>
        <taxon>Liliopsida</taxon>
        <taxon>Poales</taxon>
        <taxon>Poaceae</taxon>
        <taxon>BOP clade</taxon>
        <taxon>Pooideae</taxon>
        <taxon>Triticodae</taxon>
        <taxon>Triticeae</taxon>
        <taxon>Triticinae</taxon>
        <taxon>Triticum</taxon>
    </lineage>
</organism>
<feature type="transmembrane region" description="Helical" evidence="1">
    <location>
        <begin position="12"/>
        <end position="29"/>
    </location>
</feature>
<dbReference type="Proteomes" id="UP000015106">
    <property type="component" value="Chromosome 7"/>
</dbReference>
<dbReference type="AlphaFoldDB" id="A0A8R7V8L0"/>
<gene>
    <name evidence="2" type="primary">LOC125521214</name>
</gene>
<reference evidence="2" key="3">
    <citation type="submission" date="2022-06" db="UniProtKB">
        <authorList>
            <consortium name="EnsemblPlants"/>
        </authorList>
    </citation>
    <scope>IDENTIFICATION</scope>
</reference>
<evidence type="ECO:0008006" key="4">
    <source>
        <dbReference type="Google" id="ProtNLM"/>
    </source>
</evidence>
<reference evidence="3" key="1">
    <citation type="journal article" date="2013" name="Nature">
        <title>Draft genome of the wheat A-genome progenitor Triticum urartu.</title>
        <authorList>
            <person name="Ling H.Q."/>
            <person name="Zhao S."/>
            <person name="Liu D."/>
            <person name="Wang J."/>
            <person name="Sun H."/>
            <person name="Zhang C."/>
            <person name="Fan H."/>
            <person name="Li D."/>
            <person name="Dong L."/>
            <person name="Tao Y."/>
            <person name="Gao C."/>
            <person name="Wu H."/>
            <person name="Li Y."/>
            <person name="Cui Y."/>
            <person name="Guo X."/>
            <person name="Zheng S."/>
            <person name="Wang B."/>
            <person name="Yu K."/>
            <person name="Liang Q."/>
            <person name="Yang W."/>
            <person name="Lou X."/>
            <person name="Chen J."/>
            <person name="Feng M."/>
            <person name="Jian J."/>
            <person name="Zhang X."/>
            <person name="Luo G."/>
            <person name="Jiang Y."/>
            <person name="Liu J."/>
            <person name="Wang Z."/>
            <person name="Sha Y."/>
            <person name="Zhang B."/>
            <person name="Wu H."/>
            <person name="Tang D."/>
            <person name="Shen Q."/>
            <person name="Xue P."/>
            <person name="Zou S."/>
            <person name="Wang X."/>
            <person name="Liu X."/>
            <person name="Wang F."/>
            <person name="Yang Y."/>
            <person name="An X."/>
            <person name="Dong Z."/>
            <person name="Zhang K."/>
            <person name="Zhang X."/>
            <person name="Luo M.C."/>
            <person name="Dvorak J."/>
            <person name="Tong Y."/>
            <person name="Wang J."/>
            <person name="Yang H."/>
            <person name="Li Z."/>
            <person name="Wang D."/>
            <person name="Zhang A."/>
            <person name="Wang J."/>
        </authorList>
    </citation>
    <scope>NUCLEOTIDE SEQUENCE</scope>
    <source>
        <strain evidence="3">cv. G1812</strain>
    </source>
</reference>
<keyword evidence="1" id="KW-0812">Transmembrane</keyword>
<proteinExistence type="predicted"/>
<evidence type="ECO:0000256" key="1">
    <source>
        <dbReference type="SAM" id="Phobius"/>
    </source>
</evidence>
<keyword evidence="3" id="KW-1185">Reference proteome</keyword>
<evidence type="ECO:0000313" key="3">
    <source>
        <dbReference type="Proteomes" id="UP000015106"/>
    </source>
</evidence>
<sequence>MCETKERAQRILDGGGLGVLCVLAGWWWFSIAGWLVLACLRVCLGCQCRVGRVGYLGLWKASRKRQH</sequence>
<reference evidence="2" key="2">
    <citation type="submission" date="2018-03" db="EMBL/GenBank/DDBJ databases">
        <title>The Triticum urartu genome reveals the dynamic nature of wheat genome evolution.</title>
        <authorList>
            <person name="Ling H."/>
            <person name="Ma B."/>
            <person name="Shi X."/>
            <person name="Liu H."/>
            <person name="Dong L."/>
            <person name="Sun H."/>
            <person name="Cao Y."/>
            <person name="Gao Q."/>
            <person name="Zheng S."/>
            <person name="Li Y."/>
            <person name="Yu Y."/>
            <person name="Du H."/>
            <person name="Qi M."/>
            <person name="Li Y."/>
            <person name="Yu H."/>
            <person name="Cui Y."/>
            <person name="Wang N."/>
            <person name="Chen C."/>
            <person name="Wu H."/>
            <person name="Zhao Y."/>
            <person name="Zhang J."/>
            <person name="Li Y."/>
            <person name="Zhou W."/>
            <person name="Zhang B."/>
            <person name="Hu W."/>
            <person name="Eijk M."/>
            <person name="Tang J."/>
            <person name="Witsenboer H."/>
            <person name="Zhao S."/>
            <person name="Li Z."/>
            <person name="Zhang A."/>
            <person name="Wang D."/>
            <person name="Liang C."/>
        </authorList>
    </citation>
    <scope>NUCLEOTIDE SEQUENCE [LARGE SCALE GENOMIC DNA]</scope>
    <source>
        <strain evidence="2">cv. G1812</strain>
    </source>
</reference>